<evidence type="ECO:0000256" key="6">
    <source>
        <dbReference type="ARBA" id="ARBA00022679"/>
    </source>
</evidence>
<keyword evidence="8" id="KW-0448">Lipopolysaccharide biosynthesis</keyword>
<comment type="subcellular location">
    <subcellularLocation>
        <location evidence="1 8">Cytoplasm</location>
    </subcellularLocation>
</comment>
<dbReference type="RefSeq" id="WP_284196041.1">
    <property type="nucleotide sequence ID" value="NZ_BSOG01000002.1"/>
</dbReference>
<evidence type="ECO:0000256" key="1">
    <source>
        <dbReference type="ARBA" id="ARBA00004496"/>
    </source>
</evidence>
<gene>
    <name evidence="8 10" type="primary">kdsA</name>
    <name evidence="10" type="ORF">GCM10007907_17050</name>
</gene>
<reference evidence="11" key="1">
    <citation type="journal article" date="2019" name="Int. J. Syst. Evol. Microbiol.">
        <title>The Global Catalogue of Microorganisms (GCM) 10K type strain sequencing project: providing services to taxonomists for standard genome sequencing and annotation.</title>
        <authorList>
            <consortium name="The Broad Institute Genomics Platform"/>
            <consortium name="The Broad Institute Genome Sequencing Center for Infectious Disease"/>
            <person name="Wu L."/>
            <person name="Ma J."/>
        </authorList>
    </citation>
    <scope>NUCLEOTIDE SEQUENCE [LARGE SCALE GENOMIC DNA]</scope>
    <source>
        <strain evidence="11">NBRC 110044</strain>
    </source>
</reference>
<dbReference type="SUPFAM" id="SSF51569">
    <property type="entry name" value="Aldolase"/>
    <property type="match status" value="1"/>
</dbReference>
<dbReference type="NCBIfam" id="TIGR01362">
    <property type="entry name" value="KDO8P_synth"/>
    <property type="match status" value="1"/>
</dbReference>
<feature type="domain" description="DAHP synthetase I/KDSA" evidence="9">
    <location>
        <begin position="7"/>
        <end position="274"/>
    </location>
</feature>
<dbReference type="NCBIfam" id="NF003543">
    <property type="entry name" value="PRK05198.1"/>
    <property type="match status" value="1"/>
</dbReference>
<dbReference type="EC" id="2.5.1.55" evidence="8"/>
<sequence>MKLCGFEIGLDKPFFLIAGPCVIEGEQFSLDSAGTLKEITSELGIPFIYKSSFDKANRSSGKSFRGTGMDEGLRILAKVREQIGVPVLTDIHEIDQIQPVAAVVDVLQTPAFLCRQTDFIRACAQSGKPVNIKKGQFLAPGDMKNVMDKAREAARDAGLPEDNFMACERGVSFGYNNLVSDMRSLAIMRDTGCPVVFDATHSVQLPGGQGDKSGGQREFVPVLARAAVAVGISGLFMETHPNPACAMSDGPNAWPLPRMKELLAVLKELDGLVKRQPLHENTL</sequence>
<evidence type="ECO:0000256" key="3">
    <source>
        <dbReference type="ARBA" id="ARBA00004845"/>
    </source>
</evidence>
<evidence type="ECO:0000256" key="2">
    <source>
        <dbReference type="ARBA" id="ARBA00004756"/>
    </source>
</evidence>
<evidence type="ECO:0000256" key="7">
    <source>
        <dbReference type="ARBA" id="ARBA00049112"/>
    </source>
</evidence>
<comment type="catalytic activity">
    <reaction evidence="7 8">
        <text>D-arabinose 5-phosphate + phosphoenolpyruvate + H2O = 3-deoxy-alpha-D-manno-2-octulosonate-8-phosphate + phosphate</text>
        <dbReference type="Rhea" id="RHEA:14053"/>
        <dbReference type="ChEBI" id="CHEBI:15377"/>
        <dbReference type="ChEBI" id="CHEBI:43474"/>
        <dbReference type="ChEBI" id="CHEBI:57693"/>
        <dbReference type="ChEBI" id="CHEBI:58702"/>
        <dbReference type="ChEBI" id="CHEBI:85985"/>
        <dbReference type="EC" id="2.5.1.55"/>
    </reaction>
</comment>
<evidence type="ECO:0000256" key="5">
    <source>
        <dbReference type="ARBA" id="ARBA00022490"/>
    </source>
</evidence>
<dbReference type="InterPro" id="IPR013785">
    <property type="entry name" value="Aldolase_TIM"/>
</dbReference>
<dbReference type="HAMAP" id="MF_00056">
    <property type="entry name" value="KDO8P_synth"/>
    <property type="match status" value="1"/>
</dbReference>
<accession>A0ABQ5YD93</accession>
<name>A0ABQ5YD93_9NEIS</name>
<dbReference type="InterPro" id="IPR006269">
    <property type="entry name" value="KDO8P_synthase"/>
</dbReference>
<comment type="pathway">
    <text evidence="2">Bacterial outer membrane biogenesis; lipopolysaccharide biosynthesis.</text>
</comment>
<dbReference type="InterPro" id="IPR006218">
    <property type="entry name" value="DAHP1/KDSA"/>
</dbReference>
<comment type="similarity">
    <text evidence="4 8">Belongs to the KdsA family.</text>
</comment>
<comment type="caution">
    <text evidence="10">The sequence shown here is derived from an EMBL/GenBank/DDBJ whole genome shotgun (WGS) entry which is preliminary data.</text>
</comment>
<evidence type="ECO:0000313" key="10">
    <source>
        <dbReference type="EMBL" id="GLR12915.1"/>
    </source>
</evidence>
<dbReference type="Gene3D" id="3.20.20.70">
    <property type="entry name" value="Aldolase class I"/>
    <property type="match status" value="1"/>
</dbReference>
<organism evidence="10 11">
    <name type="scientific">Chitinimonas prasina</name>
    <dbReference type="NCBI Taxonomy" id="1434937"/>
    <lineage>
        <taxon>Bacteria</taxon>
        <taxon>Pseudomonadati</taxon>
        <taxon>Pseudomonadota</taxon>
        <taxon>Betaproteobacteria</taxon>
        <taxon>Neisseriales</taxon>
        <taxon>Chitinibacteraceae</taxon>
        <taxon>Chitinimonas</taxon>
    </lineage>
</organism>
<dbReference type="PANTHER" id="PTHR21057">
    <property type="entry name" value="PHOSPHO-2-DEHYDRO-3-DEOXYHEPTONATE ALDOLASE"/>
    <property type="match status" value="1"/>
</dbReference>
<keyword evidence="11" id="KW-1185">Reference proteome</keyword>
<keyword evidence="6 8" id="KW-0808">Transferase</keyword>
<protein>
    <recommendedName>
        <fullName evidence="8">2-dehydro-3-deoxyphosphooctonate aldolase</fullName>
        <ecNumber evidence="8">2.5.1.55</ecNumber>
    </recommendedName>
    <alternativeName>
        <fullName evidence="8">3-deoxy-D-manno-octulosonic acid 8-phosphate synthase</fullName>
    </alternativeName>
    <alternativeName>
        <fullName evidence="8">KDO-8-phosphate synthase</fullName>
        <shortName evidence="8">KDO 8-P synthase</shortName>
        <shortName evidence="8">KDOPS</shortName>
    </alternativeName>
    <alternativeName>
        <fullName evidence="8">Phospho-2-dehydro-3-deoxyoctonate aldolase</fullName>
    </alternativeName>
</protein>
<dbReference type="EMBL" id="BSOG01000002">
    <property type="protein sequence ID" value="GLR12915.1"/>
    <property type="molecule type" value="Genomic_DNA"/>
</dbReference>
<dbReference type="Proteomes" id="UP001156706">
    <property type="component" value="Unassembled WGS sequence"/>
</dbReference>
<evidence type="ECO:0000256" key="8">
    <source>
        <dbReference type="HAMAP-Rule" id="MF_00056"/>
    </source>
</evidence>
<proteinExistence type="inferred from homology"/>
<keyword evidence="5 8" id="KW-0963">Cytoplasm</keyword>
<dbReference type="Pfam" id="PF00793">
    <property type="entry name" value="DAHP_synth_1"/>
    <property type="match status" value="1"/>
</dbReference>
<comment type="pathway">
    <text evidence="3 8">Carbohydrate biosynthesis; 3-deoxy-D-manno-octulosonate biosynthesis; 3-deoxy-D-manno-octulosonate from D-ribulose 5-phosphate: step 2/3.</text>
</comment>
<evidence type="ECO:0000313" key="11">
    <source>
        <dbReference type="Proteomes" id="UP001156706"/>
    </source>
</evidence>
<evidence type="ECO:0000259" key="9">
    <source>
        <dbReference type="Pfam" id="PF00793"/>
    </source>
</evidence>
<evidence type="ECO:0000256" key="4">
    <source>
        <dbReference type="ARBA" id="ARBA00010499"/>
    </source>
</evidence>